<dbReference type="RefSeq" id="WP_238280075.1">
    <property type="nucleotide sequence ID" value="NZ_BPQL01000074.1"/>
</dbReference>
<dbReference type="EMBL" id="JBEPMM010000001">
    <property type="protein sequence ID" value="MET3691345.1"/>
    <property type="molecule type" value="Genomic_DNA"/>
</dbReference>
<evidence type="ECO:0000313" key="1">
    <source>
        <dbReference type="EMBL" id="MET3691345.1"/>
    </source>
</evidence>
<reference evidence="1 2" key="1">
    <citation type="submission" date="2024-06" db="EMBL/GenBank/DDBJ databases">
        <title>Genomic Encyclopedia of Type Strains, Phase IV (KMG-IV): sequencing the most valuable type-strain genomes for metagenomic binning, comparative biology and taxonomic classification.</title>
        <authorList>
            <person name="Goeker M."/>
        </authorList>
    </citation>
    <scope>NUCLEOTIDE SEQUENCE [LARGE SCALE GENOMIC DNA]</scope>
    <source>
        <strain evidence="1 2">DSM 21331</strain>
    </source>
</reference>
<protein>
    <submittedName>
        <fullName evidence="1">Uncharacterized protein</fullName>
    </submittedName>
</protein>
<comment type="caution">
    <text evidence="1">The sequence shown here is derived from an EMBL/GenBank/DDBJ whole genome shotgun (WGS) entry which is preliminary data.</text>
</comment>
<sequence length="200" mass="20071">MDNPAPGGAPRRLVLLAPDDTGFAARFLPLVAAARSAGLAATVVTRVDAHRGAIEAAGARVVPFALGTSRINPMAAGYEAGQLAGILKALEADLLHAIGLRAIVVGGTAAAMSGIGARIYQPDDLAALGARTDAAGRLTRFTLRQALRGALATRTTRYLCETTADAAALGLDPADTALALVGADGLGAAAATLYGEFARA</sequence>
<keyword evidence="2" id="KW-1185">Reference proteome</keyword>
<gene>
    <name evidence="1" type="ORF">ABID43_000864</name>
</gene>
<accession>A0ABV2L0J3</accession>
<name>A0ABV2L0J3_9HYPH</name>
<evidence type="ECO:0000313" key="2">
    <source>
        <dbReference type="Proteomes" id="UP001549145"/>
    </source>
</evidence>
<organism evidence="1 2">
    <name type="scientific">Methylobacterium goesingense</name>
    <dbReference type="NCBI Taxonomy" id="243690"/>
    <lineage>
        <taxon>Bacteria</taxon>
        <taxon>Pseudomonadati</taxon>
        <taxon>Pseudomonadota</taxon>
        <taxon>Alphaproteobacteria</taxon>
        <taxon>Hyphomicrobiales</taxon>
        <taxon>Methylobacteriaceae</taxon>
        <taxon>Methylobacterium</taxon>
    </lineage>
</organism>
<dbReference type="Proteomes" id="UP001549145">
    <property type="component" value="Unassembled WGS sequence"/>
</dbReference>
<proteinExistence type="predicted"/>